<dbReference type="CDD" id="cd03505">
    <property type="entry name" value="Delta9-FADS-like"/>
    <property type="match status" value="1"/>
</dbReference>
<sequence length="324" mass="37601">MTPRNNESEDSLLGDSIDDNLKLKITSKDPNWKPLNNIVWRNVIWYLLLHIGAIYGFSLAYVQAKWFTLVYALILGQVSFIGVTGGAHRLWSHRSYKATFPFRLFLIICNTICGQNSIYDWCRDHRVHHKYSETDADPHNSNRGFFFSHMGWLLCRKHPLVIACGRKIDLSDLLEDPLVVFQREHYLKLFFILGFIVPALIPTLIWSESLWTSFWVCSVARYCSQLHRTWLVNSAAHMWGYRPYDKSIASAENAIVSCLTLGEGHHNYHHTFPWDYSTSEWGWSLNVTTMVIDLAQKVGFVHDCKTVPKEFVNSRCNRTGIKRE</sequence>
<evidence type="ECO:0000256" key="2">
    <source>
        <dbReference type="ARBA" id="ARBA00009295"/>
    </source>
</evidence>
<dbReference type="EnsemblMetazoa" id="tetur08g06570.1">
    <property type="protein sequence ID" value="tetur08g06570.1"/>
    <property type="gene ID" value="tetur08g06570"/>
</dbReference>
<dbReference type="PANTHER" id="PTHR11351:SF31">
    <property type="entry name" value="DESATURASE 1, ISOFORM A-RELATED"/>
    <property type="match status" value="1"/>
</dbReference>
<evidence type="ECO:0000256" key="8">
    <source>
        <dbReference type="ARBA" id="ARBA00023004"/>
    </source>
</evidence>
<keyword evidence="5" id="KW-0276">Fatty acid metabolism</keyword>
<dbReference type="Proteomes" id="UP000015104">
    <property type="component" value="Unassembled WGS sequence"/>
</dbReference>
<dbReference type="GO" id="GO:0005506">
    <property type="term" value="F:iron ion binding"/>
    <property type="evidence" value="ECO:0007669"/>
    <property type="project" value="TreeGrafter"/>
</dbReference>
<comment type="cofactor">
    <cofactor evidence="12">
        <name>Fe(2+)</name>
        <dbReference type="ChEBI" id="CHEBI:29033"/>
    </cofactor>
</comment>
<name>T1KC69_TETUR</name>
<organism evidence="15 16">
    <name type="scientific">Tetranychus urticae</name>
    <name type="common">Two-spotted spider mite</name>
    <dbReference type="NCBI Taxonomy" id="32264"/>
    <lineage>
        <taxon>Eukaryota</taxon>
        <taxon>Metazoa</taxon>
        <taxon>Ecdysozoa</taxon>
        <taxon>Arthropoda</taxon>
        <taxon>Chelicerata</taxon>
        <taxon>Arachnida</taxon>
        <taxon>Acari</taxon>
        <taxon>Acariformes</taxon>
        <taxon>Trombidiformes</taxon>
        <taxon>Prostigmata</taxon>
        <taxon>Eleutherengona</taxon>
        <taxon>Raphignathae</taxon>
        <taxon>Tetranychoidea</taxon>
        <taxon>Tetranychidae</taxon>
        <taxon>Tetranychus</taxon>
    </lineage>
</organism>
<evidence type="ECO:0000256" key="1">
    <source>
        <dbReference type="ARBA" id="ARBA00004141"/>
    </source>
</evidence>
<dbReference type="GO" id="GO:0004768">
    <property type="term" value="F:stearoyl-CoA 9-desaturase activity"/>
    <property type="evidence" value="ECO:0007669"/>
    <property type="project" value="TreeGrafter"/>
</dbReference>
<keyword evidence="8" id="KW-0408">Iron</keyword>
<dbReference type="Pfam" id="PF00487">
    <property type="entry name" value="FA_desaturase"/>
    <property type="match status" value="1"/>
</dbReference>
<comment type="domain">
    <text evidence="12">The histidine box domains are involved in binding the catalytic metal ions.</text>
</comment>
<dbReference type="AlphaFoldDB" id="T1KC69"/>
<evidence type="ECO:0000256" key="6">
    <source>
        <dbReference type="ARBA" id="ARBA00022989"/>
    </source>
</evidence>
<evidence type="ECO:0000256" key="7">
    <source>
        <dbReference type="ARBA" id="ARBA00023002"/>
    </source>
</evidence>
<feature type="transmembrane region" description="Helical" evidence="13">
    <location>
        <begin position="43"/>
        <end position="62"/>
    </location>
</feature>
<dbReference type="PANTHER" id="PTHR11351">
    <property type="entry name" value="ACYL-COA DESATURASE"/>
    <property type="match status" value="1"/>
</dbReference>
<reference evidence="16" key="1">
    <citation type="submission" date="2011-08" db="EMBL/GenBank/DDBJ databases">
        <authorList>
            <person name="Rombauts S."/>
        </authorList>
    </citation>
    <scope>NUCLEOTIDE SEQUENCE</scope>
    <source>
        <strain evidence="16">London</strain>
    </source>
</reference>
<dbReference type="InterPro" id="IPR005804">
    <property type="entry name" value="FA_desaturase_dom"/>
</dbReference>
<keyword evidence="11 12" id="KW-0275">Fatty acid biosynthesis</keyword>
<evidence type="ECO:0000313" key="15">
    <source>
        <dbReference type="EnsemblMetazoa" id="tetur08g06570.1"/>
    </source>
</evidence>
<gene>
    <name evidence="15" type="primary">107362727</name>
</gene>
<dbReference type="eggNOG" id="KOG1600">
    <property type="taxonomic scope" value="Eukaryota"/>
</dbReference>
<keyword evidence="6 13" id="KW-1133">Transmembrane helix</keyword>
<dbReference type="InterPro" id="IPR015876">
    <property type="entry name" value="Acyl-CoA_DS"/>
</dbReference>
<evidence type="ECO:0000256" key="11">
    <source>
        <dbReference type="ARBA" id="ARBA00023160"/>
    </source>
</evidence>
<dbReference type="HOGENOM" id="CLU_027359_0_0_1"/>
<dbReference type="OMA" id="TSEWGWS"/>
<keyword evidence="3 12" id="KW-0444">Lipid biosynthesis</keyword>
<evidence type="ECO:0000256" key="10">
    <source>
        <dbReference type="ARBA" id="ARBA00023136"/>
    </source>
</evidence>
<keyword evidence="10 13" id="KW-0472">Membrane</keyword>
<dbReference type="EMBL" id="CAEY01001958">
    <property type="status" value="NOT_ANNOTATED_CDS"/>
    <property type="molecule type" value="Genomic_DNA"/>
</dbReference>
<dbReference type="KEGG" id="tut:107362727"/>
<feature type="transmembrane region" description="Helical" evidence="13">
    <location>
        <begin position="68"/>
        <end position="87"/>
    </location>
</feature>
<evidence type="ECO:0000256" key="4">
    <source>
        <dbReference type="ARBA" id="ARBA00022692"/>
    </source>
</evidence>
<evidence type="ECO:0000256" key="9">
    <source>
        <dbReference type="ARBA" id="ARBA00023098"/>
    </source>
</evidence>
<comment type="similarity">
    <text evidence="2 12">Belongs to the fatty acid desaturase type 1 family.</text>
</comment>
<evidence type="ECO:0000313" key="16">
    <source>
        <dbReference type="Proteomes" id="UP000015104"/>
    </source>
</evidence>
<evidence type="ECO:0000256" key="13">
    <source>
        <dbReference type="SAM" id="Phobius"/>
    </source>
</evidence>
<keyword evidence="7 12" id="KW-0560">Oxidoreductase</keyword>
<feature type="transmembrane region" description="Helical" evidence="13">
    <location>
        <begin position="186"/>
        <end position="206"/>
    </location>
</feature>
<proteinExistence type="inferred from homology"/>
<dbReference type="PRINTS" id="PR00075">
    <property type="entry name" value="FACDDSATRASE"/>
</dbReference>
<reference evidence="15" key="2">
    <citation type="submission" date="2015-06" db="UniProtKB">
        <authorList>
            <consortium name="EnsemblMetazoa"/>
        </authorList>
    </citation>
    <scope>IDENTIFICATION</scope>
</reference>
<protein>
    <recommendedName>
        <fullName evidence="14">Fatty acid desaturase domain-containing protein</fullName>
    </recommendedName>
</protein>
<dbReference type="OrthoDB" id="10260134at2759"/>
<evidence type="ECO:0000256" key="12">
    <source>
        <dbReference type="RuleBase" id="RU000581"/>
    </source>
</evidence>
<keyword evidence="16" id="KW-1185">Reference proteome</keyword>
<dbReference type="GO" id="GO:0005789">
    <property type="term" value="C:endoplasmic reticulum membrane"/>
    <property type="evidence" value="ECO:0007669"/>
    <property type="project" value="TreeGrafter"/>
</dbReference>
<dbReference type="GO" id="GO:0006636">
    <property type="term" value="P:unsaturated fatty acid biosynthetic process"/>
    <property type="evidence" value="ECO:0007669"/>
    <property type="project" value="TreeGrafter"/>
</dbReference>
<keyword evidence="4 12" id="KW-0812">Transmembrane</keyword>
<evidence type="ECO:0000256" key="5">
    <source>
        <dbReference type="ARBA" id="ARBA00022832"/>
    </source>
</evidence>
<evidence type="ECO:0000256" key="3">
    <source>
        <dbReference type="ARBA" id="ARBA00022516"/>
    </source>
</evidence>
<feature type="domain" description="Fatty acid desaturase" evidence="14">
    <location>
        <begin position="65"/>
        <end position="273"/>
    </location>
</feature>
<evidence type="ECO:0000259" key="14">
    <source>
        <dbReference type="Pfam" id="PF00487"/>
    </source>
</evidence>
<keyword evidence="9" id="KW-0443">Lipid metabolism</keyword>
<accession>T1KC69</accession>
<comment type="subcellular location">
    <subcellularLocation>
        <location evidence="1">Membrane</location>
        <topology evidence="1">Multi-pass membrane protein</topology>
    </subcellularLocation>
</comment>